<keyword evidence="1" id="KW-1133">Transmembrane helix</keyword>
<reference evidence="2" key="1">
    <citation type="journal article" date="2001" name="Vector Borne Zoonotic Dis.">
        <title>Detection of Borrelia duttonii, a tick-borne relapsing fever agent in central Tanzania, within ticks by flagellin gene-based nested polymerase chain reaction.</title>
        <authorList>
            <person name="Fukunaga M."/>
            <person name="Ushijima Y."/>
            <person name="Aoki Y."/>
            <person name="Talbert A."/>
        </authorList>
    </citation>
    <scope>NUCLEOTIDE SEQUENCE</scope>
</reference>
<proteinExistence type="predicted"/>
<dbReference type="CTD" id="4509"/>
<feature type="transmembrane region" description="Helical" evidence="1">
    <location>
        <begin position="6"/>
        <end position="29"/>
    </location>
</feature>
<evidence type="ECO:0000256" key="1">
    <source>
        <dbReference type="SAM" id="Phobius"/>
    </source>
</evidence>
<dbReference type="GeneID" id="806576"/>
<protein>
    <submittedName>
        <fullName evidence="2">ATPase subunit 8</fullName>
    </submittedName>
</protein>
<dbReference type="RefSeq" id="NP_722565.1">
    <property type="nucleotide sequence ID" value="NC_004357.1"/>
</dbReference>
<keyword evidence="2" id="KW-0496">Mitochondrion</keyword>
<dbReference type="EMBL" id="AB073679">
    <property type="protein sequence ID" value="BAC22583.1"/>
    <property type="molecule type" value="Genomic_DNA"/>
</dbReference>
<gene>
    <name evidence="2" type="primary">ATP8</name>
</gene>
<keyword evidence="1" id="KW-0812">Transmembrane</keyword>
<evidence type="ECO:0000313" key="2">
    <source>
        <dbReference type="EMBL" id="BAC22583.1"/>
    </source>
</evidence>
<sequence length="51" mass="6251">MPQLFPMNWNLLCVLFMTIVILSIMLVYFNKTPKLKTTFMEKNNLQKIWKW</sequence>
<dbReference type="AlphaFoldDB" id="Q8HQK1"/>
<geneLocation type="mitochondrion" evidence="2"/>
<keyword evidence="1" id="KW-0472">Membrane</keyword>
<organism evidence="2">
    <name type="scientific">Ornithodoros moubata</name>
    <name type="common">Soft tick</name>
    <name type="synonym">Argasid tick</name>
    <dbReference type="NCBI Taxonomy" id="6938"/>
    <lineage>
        <taxon>Eukaryota</taxon>
        <taxon>Metazoa</taxon>
        <taxon>Ecdysozoa</taxon>
        <taxon>Arthropoda</taxon>
        <taxon>Chelicerata</taxon>
        <taxon>Arachnida</taxon>
        <taxon>Acari</taxon>
        <taxon>Parasitiformes</taxon>
        <taxon>Ixodida</taxon>
        <taxon>Ixodoidea</taxon>
        <taxon>Argasidae</taxon>
        <taxon>Ornithodorinae</taxon>
        <taxon>Ornithodoros</taxon>
    </lineage>
</organism>
<reference evidence="2" key="2">
    <citation type="journal article" date="2004" name="Insect Mol. Biol.">
        <title>The mitochondrial genomes of soft ticks have an arrangement of genes that has remained unchanged for over 400 million years.</title>
        <authorList>
            <person name="Shao R."/>
            <person name="Aoki Y."/>
            <person name="Mitani H."/>
            <person name="Tabuchi N."/>
            <person name="Barker S.C."/>
            <person name="Fukunaga M."/>
        </authorList>
    </citation>
    <scope>NUCLEOTIDE SEQUENCE</scope>
</reference>
<name>Q8HQK1_ORNMO</name>
<accession>Q8HQK1</accession>